<dbReference type="EnsemblMetazoa" id="GPPI011544-RA">
    <property type="protein sequence ID" value="GPPI011544-PA"/>
    <property type="gene ID" value="GPPI011544"/>
</dbReference>
<dbReference type="InterPro" id="IPR027310">
    <property type="entry name" value="Profilin_CS"/>
</dbReference>
<reference evidence="11" key="2">
    <citation type="submission" date="2020-05" db="UniProtKB">
        <authorList>
            <consortium name="EnsemblMetazoa"/>
        </authorList>
    </citation>
    <scope>IDENTIFICATION</scope>
    <source>
        <strain evidence="11">IAEA</strain>
    </source>
</reference>
<dbReference type="STRING" id="67801.A0A1B0AWY8"/>
<comment type="function">
    <text evidence="7">Binds to actin and affects the structure of the cytoskeleton. At high concentrations, profilin prevents the polymerization of actin, whereas it enhances it at low concentrations.</text>
</comment>
<organism evidence="11 12">
    <name type="scientific">Glossina palpalis gambiensis</name>
    <dbReference type="NCBI Taxonomy" id="67801"/>
    <lineage>
        <taxon>Eukaryota</taxon>
        <taxon>Metazoa</taxon>
        <taxon>Ecdysozoa</taxon>
        <taxon>Arthropoda</taxon>
        <taxon>Hexapoda</taxon>
        <taxon>Insecta</taxon>
        <taxon>Pterygota</taxon>
        <taxon>Neoptera</taxon>
        <taxon>Endopterygota</taxon>
        <taxon>Diptera</taxon>
        <taxon>Brachycera</taxon>
        <taxon>Muscomorpha</taxon>
        <taxon>Hippoboscoidea</taxon>
        <taxon>Glossinidae</taxon>
        <taxon>Glossina</taxon>
    </lineage>
</organism>
<comment type="subunit">
    <text evidence="3 7">Occurs in many kinds of cells as a complex with monomeric actin in a 1:1 ratio.</text>
</comment>
<keyword evidence="4" id="KW-0963">Cytoplasm</keyword>
<evidence type="ECO:0000256" key="4">
    <source>
        <dbReference type="ARBA" id="ARBA00022490"/>
    </source>
</evidence>
<dbReference type="Proteomes" id="UP000092460">
    <property type="component" value="Unassembled WGS sequence"/>
</dbReference>
<dbReference type="PROSITE" id="PS00414">
    <property type="entry name" value="PROFILIN"/>
    <property type="match status" value="1"/>
</dbReference>
<dbReference type="Gene3D" id="3.30.450.30">
    <property type="entry name" value="Dynein light chain 2a, cytoplasmic"/>
    <property type="match status" value="1"/>
</dbReference>
<protein>
    <recommendedName>
        <fullName evidence="8">Profilin</fullName>
    </recommendedName>
</protein>
<dbReference type="VEuPathDB" id="VectorBase:GPPI011544"/>
<dbReference type="PRINTS" id="PR01640">
    <property type="entry name" value="PROFILINPLNT"/>
</dbReference>
<dbReference type="CDD" id="cd22249">
    <property type="entry name" value="UDM1_RNF168_RNF169-like"/>
    <property type="match status" value="1"/>
</dbReference>
<dbReference type="GO" id="GO:0005856">
    <property type="term" value="C:cytoskeleton"/>
    <property type="evidence" value="ECO:0007669"/>
    <property type="project" value="UniProtKB-SubCell"/>
</dbReference>
<dbReference type="InterPro" id="IPR036140">
    <property type="entry name" value="PFN_sf"/>
</dbReference>
<evidence type="ECO:0000256" key="9">
    <source>
        <dbReference type="SAM" id="Coils"/>
    </source>
</evidence>
<comment type="subcellular location">
    <subcellularLocation>
        <location evidence="1">Cytoplasm</location>
        <location evidence="1">Cytoskeleton</location>
    </subcellularLocation>
</comment>
<feature type="region of interest" description="Disordered" evidence="10">
    <location>
        <begin position="687"/>
        <end position="724"/>
    </location>
</feature>
<dbReference type="PRINTS" id="PR00392">
    <property type="entry name" value="PROFILIN"/>
</dbReference>
<evidence type="ECO:0000256" key="1">
    <source>
        <dbReference type="ARBA" id="ARBA00004245"/>
    </source>
</evidence>
<proteinExistence type="inferred from homology"/>
<evidence type="ECO:0000313" key="11">
    <source>
        <dbReference type="EnsemblMetazoa" id="GPPI011544-PA"/>
    </source>
</evidence>
<evidence type="ECO:0000256" key="5">
    <source>
        <dbReference type="ARBA" id="ARBA00023203"/>
    </source>
</evidence>
<sequence length="1400" mass="161430">MSWQDYVDNQLMASQCVTKACIAGHDGNIWASSKGFEVTKEELSRLISGFDNQELLTSNGVTLAGQRYIYLSGTDRVVRAKFGRSGVHCMKTTQVAAIRDDYNNGKRAYTPLVPRRKSGKIQNDYQHMYEGIPLYQIIQPISESLGSPRLYKHSFQKVYPLNKYSDDFLQVSNARNSQKYEPKRFLNNYDEYKNKENYRSFINKEVLGEPIWDFSKDEILHIQPTRKAGFEHKIAKRVKPKPSLDEKESFISSRPLVGKLLKPKKMQWQNNRNVLASPNTADYYDYNKQRYFVTVPNYCVIYSGGTLCKMEICEINIHFIPLPLFYGINVKKGDLHNSTEVNEKALPQASAKADKIVNVEEKETILTTIPDIEDRTFKTMLHAAKVHSEENDDKESRSSDKEFLRPRRSFWWNLLKSPFDEKHCNSCCSNCVYNPLMQPWKPFHSFSCENNCKNHIQEYEQESNLACNHRNNNDVSNASQVYENESVKNSSQKPSTDILNIESTSMVPLIDGSKPEHPQILYQPVIYVMPYERTYVSRGQELPYIKRSRGNNQMQTNTYIMLQSPTCIVPKDSLLLNNRSPTLSLMYAVVKPISNKATSLHKRPLKDFWPTAQCTTSNGADVNIDDEDEKDNFGIQMLEGIAPKEYDNYFLAKMEKRQLDSTTDQSNLNDSVTLETWAIRQEEDGYALAKAGSTPSDSEEPASSAAVQSTRNETISGDPFGQSVDDLQFKNQSLNLKDFNLKAQNEKNSKLAKSNARRKYQDDMDQWVSDTFFSYFPGFNNEYQKRQNYLQQQQNENHEKLKKYQILNAESRTGAKLKLRSKKIPNSDSDLNIYYDRSIDSTCSRNGAKLQGAGKSELNLINQTDTTNNQIRPGSTRYKLLQDLRHTDLANVTTSIRNRHQQTELISARKKEYQLELLHQIEEKRRNIQLLKEKEQQQEEALTRRLQEQINTMKLEEQLEKEHIRAEKVRFEAEQNRLQRQCILTNIEQDSDLLQKPEDLINCGNEANKENLVSSNKNRVYQYFSNSAHHQYRYNKLSPSESINVEFEITHPGTSKIEQQCSHLVEKICPVCEGPLKTYENFCLRCQKNLSLHLNTISATVSNEKGDSNEDADQKYARLSYSLICEKCDRFYAFCPSCLNKSDVCRACRSQRNICMNCRRTLCSFCLEEVACGKDTEQTHINESEEEKTKIRNAVKPSEASILRFEENDNGNENECHILTSPNNMKNNLNMGEKRPSYSTNIKKNSIFHDNYNPVLPLTKKSNVDSQNSNEVNLNIDVLRRDVDKRLTRYVKNYGDLALKSRGTQTTTPDVRRDGRDVVLKSEQNLSIPLLREMPKMTRNEAGDLFQKNNSTQLENLNKRWEIPAVQKTSISSTSPNVLTQVGTIRKELQADLLFLDRCY</sequence>
<evidence type="ECO:0000256" key="10">
    <source>
        <dbReference type="SAM" id="MobiDB-lite"/>
    </source>
</evidence>
<dbReference type="PANTHER" id="PTHR11604:SF0">
    <property type="entry name" value="PROFILIN"/>
    <property type="match status" value="1"/>
</dbReference>
<evidence type="ECO:0000256" key="7">
    <source>
        <dbReference type="RuleBase" id="RU003908"/>
    </source>
</evidence>
<dbReference type="InterPro" id="IPR005455">
    <property type="entry name" value="PFN_euk"/>
</dbReference>
<evidence type="ECO:0000256" key="2">
    <source>
        <dbReference type="ARBA" id="ARBA00010058"/>
    </source>
</evidence>
<name>A0A1B0AWY8_9MUSC</name>
<reference evidence="12" key="1">
    <citation type="submission" date="2015-01" db="EMBL/GenBank/DDBJ databases">
        <authorList>
            <person name="Aksoy S."/>
            <person name="Warren W."/>
            <person name="Wilson R.K."/>
        </authorList>
    </citation>
    <scope>NUCLEOTIDE SEQUENCE [LARGE SCALE GENOMIC DNA]</scope>
    <source>
        <strain evidence="12">IAEA</strain>
    </source>
</reference>
<dbReference type="GO" id="GO:0005938">
    <property type="term" value="C:cell cortex"/>
    <property type="evidence" value="ECO:0007669"/>
    <property type="project" value="TreeGrafter"/>
</dbReference>
<accession>A0A1B0AWY8</accession>
<dbReference type="CDD" id="cd00148">
    <property type="entry name" value="PROF"/>
    <property type="match status" value="1"/>
</dbReference>
<comment type="similarity">
    <text evidence="2 8">Belongs to the profilin family.</text>
</comment>
<keyword evidence="9" id="KW-0175">Coiled coil</keyword>
<dbReference type="EMBL" id="JXJN01004961">
    <property type="status" value="NOT_ANNOTATED_CDS"/>
    <property type="molecule type" value="Genomic_DNA"/>
</dbReference>
<evidence type="ECO:0000256" key="6">
    <source>
        <dbReference type="ARBA" id="ARBA00023212"/>
    </source>
</evidence>
<dbReference type="SMART" id="SM00392">
    <property type="entry name" value="PROF"/>
    <property type="match status" value="1"/>
</dbReference>
<feature type="coiled-coil region" evidence="9">
    <location>
        <begin position="914"/>
        <end position="981"/>
    </location>
</feature>
<dbReference type="Pfam" id="PF00235">
    <property type="entry name" value="Profilin"/>
    <property type="match status" value="1"/>
</dbReference>
<evidence type="ECO:0000256" key="3">
    <source>
        <dbReference type="ARBA" id="ARBA00011583"/>
    </source>
</evidence>
<dbReference type="GO" id="GO:0003785">
    <property type="term" value="F:actin monomer binding"/>
    <property type="evidence" value="ECO:0007669"/>
    <property type="project" value="TreeGrafter"/>
</dbReference>
<dbReference type="InterPro" id="IPR048278">
    <property type="entry name" value="PFN"/>
</dbReference>
<evidence type="ECO:0000256" key="8">
    <source>
        <dbReference type="RuleBase" id="RU003909"/>
    </source>
</evidence>
<feature type="compositionally biased region" description="Low complexity" evidence="10">
    <location>
        <begin position="693"/>
        <end position="706"/>
    </location>
</feature>
<dbReference type="PANTHER" id="PTHR11604">
    <property type="entry name" value="PROFILIN"/>
    <property type="match status" value="1"/>
</dbReference>
<keyword evidence="6 7" id="KW-0206">Cytoskeleton</keyword>
<keyword evidence="5 8" id="KW-0009">Actin-binding</keyword>
<dbReference type="SUPFAM" id="SSF55770">
    <property type="entry name" value="Profilin (actin-binding protein)"/>
    <property type="match status" value="1"/>
</dbReference>
<evidence type="ECO:0000313" key="12">
    <source>
        <dbReference type="Proteomes" id="UP000092460"/>
    </source>
</evidence>
<keyword evidence="12" id="KW-1185">Reference proteome</keyword>